<gene>
    <name evidence="2" type="ORF">SBRY_100003</name>
</gene>
<evidence type="ECO:0000313" key="3">
    <source>
        <dbReference type="Proteomes" id="UP001153328"/>
    </source>
</evidence>
<keyword evidence="3" id="KW-1185">Reference proteome</keyword>
<proteinExistence type="predicted"/>
<evidence type="ECO:0000313" key="2">
    <source>
        <dbReference type="EMBL" id="CAG7612309.1"/>
    </source>
</evidence>
<dbReference type="EMBL" id="CAJVAX010000002">
    <property type="protein sequence ID" value="CAG7612309.1"/>
    <property type="molecule type" value="Genomic_DNA"/>
</dbReference>
<reference evidence="2" key="1">
    <citation type="submission" date="2021-06" db="EMBL/GenBank/DDBJ databases">
        <authorList>
            <person name="Arsene-Ploetze F."/>
        </authorList>
    </citation>
    <scope>NUCLEOTIDE SEQUENCE</scope>
    <source>
        <strain evidence="2">SBRY1</strain>
    </source>
</reference>
<dbReference type="AlphaFoldDB" id="A0A9W4E3U8"/>
<evidence type="ECO:0000256" key="1">
    <source>
        <dbReference type="SAM" id="MobiDB-lite"/>
    </source>
</evidence>
<feature type="region of interest" description="Disordered" evidence="1">
    <location>
        <begin position="1"/>
        <end position="32"/>
    </location>
</feature>
<dbReference type="Proteomes" id="UP001153328">
    <property type="component" value="Unassembled WGS sequence"/>
</dbReference>
<comment type="caution">
    <text evidence="2">The sequence shown here is derived from an EMBL/GenBank/DDBJ whole genome shotgun (WGS) entry which is preliminary data.</text>
</comment>
<sequence>MSDDPVSSPLRRATDRPGGTAGTLAPAPRPSAMRDAAVTNGLSWADPVCEFVAQGLDSDICER</sequence>
<accession>A0A9W4E3U8</accession>
<organism evidence="2 3">
    <name type="scientific">Actinacidiphila bryophytorum</name>
    <dbReference type="NCBI Taxonomy" id="1436133"/>
    <lineage>
        <taxon>Bacteria</taxon>
        <taxon>Bacillati</taxon>
        <taxon>Actinomycetota</taxon>
        <taxon>Actinomycetes</taxon>
        <taxon>Kitasatosporales</taxon>
        <taxon>Streptomycetaceae</taxon>
        <taxon>Actinacidiphila</taxon>
    </lineage>
</organism>
<protein>
    <submittedName>
        <fullName evidence="2">Uncharacterized protein</fullName>
    </submittedName>
</protein>
<name>A0A9W4E3U8_9ACTN</name>